<evidence type="ECO:0000259" key="12">
    <source>
        <dbReference type="PROSITE" id="PS50110"/>
    </source>
</evidence>
<dbReference type="EMBL" id="JAUSVY010000005">
    <property type="protein sequence ID" value="MDQ0505743.1"/>
    <property type="molecule type" value="Genomic_DNA"/>
</dbReference>
<feature type="modified residue" description="4-aspartylphosphate" evidence="7">
    <location>
        <position position="1128"/>
    </location>
</feature>
<dbReference type="SUPFAM" id="SSF55874">
    <property type="entry name" value="ATPase domain of HSP90 chaperone/DNA topoisomerase II/histidine kinase"/>
    <property type="match status" value="1"/>
</dbReference>
<dbReference type="InterPro" id="IPR003661">
    <property type="entry name" value="HisK_dim/P_dom"/>
</dbReference>
<dbReference type="SUPFAM" id="SSF158472">
    <property type="entry name" value="HAMP domain-like"/>
    <property type="match status" value="1"/>
</dbReference>
<keyword evidence="10" id="KW-1133">Transmembrane helix</keyword>
<feature type="region of interest" description="Disordered" evidence="9">
    <location>
        <begin position="774"/>
        <end position="799"/>
    </location>
</feature>
<keyword evidence="10" id="KW-0472">Membrane</keyword>
<feature type="domain" description="Histidine kinase" evidence="11">
    <location>
        <begin position="557"/>
        <end position="777"/>
    </location>
</feature>
<dbReference type="SMART" id="SM00448">
    <property type="entry name" value="REC"/>
    <property type="match status" value="3"/>
</dbReference>
<evidence type="ECO:0000256" key="2">
    <source>
        <dbReference type="ARBA" id="ARBA00004370"/>
    </source>
</evidence>
<dbReference type="PROSITE" id="PS50885">
    <property type="entry name" value="HAMP"/>
    <property type="match status" value="1"/>
</dbReference>
<dbReference type="Pfam" id="PF00512">
    <property type="entry name" value="HisKA"/>
    <property type="match status" value="1"/>
</dbReference>
<name>A0ABU0LF31_XANAG</name>
<evidence type="ECO:0000256" key="9">
    <source>
        <dbReference type="SAM" id="MobiDB-lite"/>
    </source>
</evidence>
<dbReference type="PANTHER" id="PTHR43047">
    <property type="entry name" value="TWO-COMPONENT HISTIDINE PROTEIN KINASE"/>
    <property type="match status" value="1"/>
</dbReference>
<feature type="modified residue" description="4-aspartylphosphate" evidence="7">
    <location>
        <position position="990"/>
    </location>
</feature>
<feature type="coiled-coil region" evidence="8">
    <location>
        <begin position="457"/>
        <end position="547"/>
    </location>
</feature>
<dbReference type="CDD" id="cd00082">
    <property type="entry name" value="HisKA"/>
    <property type="match status" value="1"/>
</dbReference>
<dbReference type="InterPro" id="IPR004358">
    <property type="entry name" value="Sig_transdc_His_kin-like_C"/>
</dbReference>
<dbReference type="SUPFAM" id="SSF55781">
    <property type="entry name" value="GAF domain-like"/>
    <property type="match status" value="1"/>
</dbReference>
<feature type="domain" description="Response regulatory" evidence="12">
    <location>
        <begin position="941"/>
        <end position="1055"/>
    </location>
</feature>
<keyword evidence="15" id="KW-1185">Reference proteome</keyword>
<dbReference type="SMART" id="SM00304">
    <property type="entry name" value="HAMP"/>
    <property type="match status" value="1"/>
</dbReference>
<dbReference type="Gene3D" id="1.10.287.130">
    <property type="match status" value="1"/>
</dbReference>
<dbReference type="CDD" id="cd16922">
    <property type="entry name" value="HATPase_EvgS-ArcB-TorS-like"/>
    <property type="match status" value="1"/>
</dbReference>
<dbReference type="PROSITE" id="PS50109">
    <property type="entry name" value="HIS_KIN"/>
    <property type="match status" value="1"/>
</dbReference>
<evidence type="ECO:0000313" key="15">
    <source>
        <dbReference type="Proteomes" id="UP001241747"/>
    </source>
</evidence>
<accession>A0ABU0LF31</accession>
<dbReference type="SMART" id="SM00388">
    <property type="entry name" value="HisKA"/>
    <property type="match status" value="1"/>
</dbReference>
<dbReference type="InterPro" id="IPR003018">
    <property type="entry name" value="GAF"/>
</dbReference>
<evidence type="ECO:0000256" key="10">
    <source>
        <dbReference type="SAM" id="Phobius"/>
    </source>
</evidence>
<dbReference type="Gene3D" id="3.30.565.10">
    <property type="entry name" value="Histidine kinase-like ATPase, C-terminal domain"/>
    <property type="match status" value="1"/>
</dbReference>
<feature type="domain" description="Response regulatory" evidence="12">
    <location>
        <begin position="1078"/>
        <end position="1195"/>
    </location>
</feature>
<dbReference type="Proteomes" id="UP001241747">
    <property type="component" value="Unassembled WGS sequence"/>
</dbReference>
<keyword evidence="8" id="KW-0175">Coiled coil</keyword>
<feature type="transmembrane region" description="Helical" evidence="10">
    <location>
        <begin position="215"/>
        <end position="239"/>
    </location>
</feature>
<feature type="modified residue" description="4-aspartylphosphate" evidence="7">
    <location>
        <position position="868"/>
    </location>
</feature>
<evidence type="ECO:0000259" key="11">
    <source>
        <dbReference type="PROSITE" id="PS50109"/>
    </source>
</evidence>
<keyword evidence="6" id="KW-0418">Kinase</keyword>
<evidence type="ECO:0000256" key="5">
    <source>
        <dbReference type="ARBA" id="ARBA00022679"/>
    </source>
</evidence>
<organism evidence="14 15">
    <name type="scientific">Xanthobacter agilis</name>
    <dbReference type="NCBI Taxonomy" id="47492"/>
    <lineage>
        <taxon>Bacteria</taxon>
        <taxon>Pseudomonadati</taxon>
        <taxon>Pseudomonadota</taxon>
        <taxon>Alphaproteobacteria</taxon>
        <taxon>Hyphomicrobiales</taxon>
        <taxon>Xanthobacteraceae</taxon>
        <taxon>Xanthobacter</taxon>
    </lineage>
</organism>
<evidence type="ECO:0000259" key="13">
    <source>
        <dbReference type="PROSITE" id="PS50885"/>
    </source>
</evidence>
<feature type="domain" description="HAMP" evidence="13">
    <location>
        <begin position="237"/>
        <end position="290"/>
    </location>
</feature>
<dbReference type="InterPro" id="IPR036097">
    <property type="entry name" value="HisK_dim/P_sf"/>
</dbReference>
<comment type="caution">
    <text evidence="14">The sequence shown here is derived from an EMBL/GenBank/DDBJ whole genome shotgun (WGS) entry which is preliminary data.</text>
</comment>
<evidence type="ECO:0000256" key="8">
    <source>
        <dbReference type="SAM" id="Coils"/>
    </source>
</evidence>
<dbReference type="InterPro" id="IPR029016">
    <property type="entry name" value="GAF-like_dom_sf"/>
</dbReference>
<dbReference type="Pfam" id="PF00672">
    <property type="entry name" value="HAMP"/>
    <property type="match status" value="1"/>
</dbReference>
<dbReference type="CDD" id="cd00156">
    <property type="entry name" value="REC"/>
    <property type="match status" value="1"/>
</dbReference>
<evidence type="ECO:0000256" key="3">
    <source>
        <dbReference type="ARBA" id="ARBA00012438"/>
    </source>
</evidence>
<comment type="catalytic activity">
    <reaction evidence="1">
        <text>ATP + protein L-histidine = ADP + protein N-phospho-L-histidine.</text>
        <dbReference type="EC" id="2.7.13.3"/>
    </reaction>
</comment>
<dbReference type="InterPro" id="IPR001789">
    <property type="entry name" value="Sig_transdc_resp-reg_receiver"/>
</dbReference>
<dbReference type="SUPFAM" id="SSF52172">
    <property type="entry name" value="CheY-like"/>
    <property type="match status" value="3"/>
</dbReference>
<feature type="transmembrane region" description="Helical" evidence="10">
    <location>
        <begin position="26"/>
        <end position="45"/>
    </location>
</feature>
<dbReference type="Gene3D" id="6.10.340.10">
    <property type="match status" value="1"/>
</dbReference>
<dbReference type="Pfam" id="PF02518">
    <property type="entry name" value="HATPase_c"/>
    <property type="match status" value="1"/>
</dbReference>
<dbReference type="InterPro" id="IPR005467">
    <property type="entry name" value="His_kinase_dom"/>
</dbReference>
<dbReference type="PRINTS" id="PR00344">
    <property type="entry name" value="BCTRLSENSOR"/>
</dbReference>
<dbReference type="PROSITE" id="PS50110">
    <property type="entry name" value="RESPONSE_REGULATORY"/>
    <property type="match status" value="3"/>
</dbReference>
<dbReference type="Gene3D" id="3.40.50.2300">
    <property type="match status" value="3"/>
</dbReference>
<keyword evidence="4 7" id="KW-0597">Phosphoprotein</keyword>
<evidence type="ECO:0000256" key="7">
    <source>
        <dbReference type="PROSITE-ProRule" id="PRU00169"/>
    </source>
</evidence>
<feature type="domain" description="Response regulatory" evidence="12">
    <location>
        <begin position="819"/>
        <end position="932"/>
    </location>
</feature>
<dbReference type="SUPFAM" id="SSF47384">
    <property type="entry name" value="Homodimeric domain of signal transducing histidine kinase"/>
    <property type="match status" value="1"/>
</dbReference>
<dbReference type="Pfam" id="PF00072">
    <property type="entry name" value="Response_reg"/>
    <property type="match status" value="3"/>
</dbReference>
<dbReference type="PANTHER" id="PTHR43047:SF63">
    <property type="entry name" value="HISTIDINE KINASE"/>
    <property type="match status" value="1"/>
</dbReference>
<dbReference type="SMART" id="SM00387">
    <property type="entry name" value="HATPase_c"/>
    <property type="match status" value="1"/>
</dbReference>
<evidence type="ECO:0000256" key="6">
    <source>
        <dbReference type="ARBA" id="ARBA00022777"/>
    </source>
</evidence>
<dbReference type="InterPro" id="IPR011006">
    <property type="entry name" value="CheY-like_superfamily"/>
</dbReference>
<dbReference type="InterPro" id="IPR036890">
    <property type="entry name" value="HATPase_C_sf"/>
</dbReference>
<dbReference type="Gene3D" id="3.30.450.40">
    <property type="match status" value="1"/>
</dbReference>
<comment type="subcellular location">
    <subcellularLocation>
        <location evidence="2">Membrane</location>
    </subcellularLocation>
</comment>
<evidence type="ECO:0000256" key="4">
    <source>
        <dbReference type="ARBA" id="ARBA00022553"/>
    </source>
</evidence>
<dbReference type="InterPro" id="IPR003660">
    <property type="entry name" value="HAMP_dom"/>
</dbReference>
<dbReference type="InterPro" id="IPR003594">
    <property type="entry name" value="HATPase_dom"/>
</dbReference>
<gene>
    <name evidence="14" type="ORF">QOZ94_002543</name>
</gene>
<evidence type="ECO:0000313" key="14">
    <source>
        <dbReference type="EMBL" id="MDQ0505743.1"/>
    </source>
</evidence>
<dbReference type="Pfam" id="PF13185">
    <property type="entry name" value="GAF_2"/>
    <property type="match status" value="1"/>
</dbReference>
<dbReference type="RefSeq" id="WP_237345463.1">
    <property type="nucleotide sequence ID" value="NZ_JABWGX010000010.1"/>
</dbReference>
<keyword evidence="5" id="KW-0808">Transferase</keyword>
<proteinExistence type="predicted"/>
<sequence length="1198" mass="130020">MATKESETTSQPGARFLSTWLANLPLQWKLAGIILVLLLFFLILLGANSLTLRRSTALQEEANALVHHVELANAVVHALSERQAVLVQGLLLQPAGMHQRVDTADDDVGDAFEALQVAAARNPVLRTLADRAAKINDRWSQAVAAPMLVVGERAERGEATPEMIAGAVRGFVTAEVGENGSRAVAGLLEQLVGHAQAELQVSLTELQQTKDLLKLVDVVALVATLAVGLAALLLAARFITRPLRLLASRMEQLAAHDHGVEVPYTHRHDEVGTIARALSVFKTMAIETYDRDWVKTGVGAVSAKLQRAEDVATFADDLLAELAPRLEAGVGVFYAFDAASNALVLTGSYAFTERRHVSTRYKLGEGLVGQAARERKPIMLTPVPDDYVRIHSGTGEAVPRAVVALPIVSKNSLLGVLELASFTPFTGPRELLLRDVVPVVALSLENLNRAVRTLELLEQTQRQTSDLRVAEEELRTQQEELRATNEQLQGQSQRLAASEEELRVQADELQRSNADLRRNSEELTAQKAQLEAVNQDAEARADELARANQYKSQFLANMSHELRTPLNSLLILAHDLAENHNGHLDTDEVEAAGIIHASGTNLLRLINDILDLSKVEAGKMEIVHEPVSIPALATRMERNFRHVAQEKGVCFTVIVQPDAPTRIMTDDGKLEQITNNLLGNAFKFTSEGTVTVTFSQGAAETLTISVTDTGIGIPDDKTEAIFLAFEQVDSSTRRQFGGTGLGLAITQRLARLLGGDVTVESRLDAGSTFRLTLPIGAPEDEDAPAPARAAPPETPRAPYPRPALVIEDDRASLQEGLTTILVVEDDPAFARTLVTLVRRKGYQVLAAADGESGLELARRYKPTGILLDVMLPGMDGWTVIARLKADAATRHIPVHFVSALDEAKRGRDLGAVGFLTKPVSAEDLNGALATLTHFSAGEPRRVLVVDDDPAARVAARKLIGGEQVQVLEAGSGEEALDLIGREEVDCVVLDLGLPGMSGFELLERIAAGTRPVPVVVYSGRDLTPEESLKLRAFTDSIVIKGARSPERLMDEVSLFLHSVRHEAKALSDHPDGDLKGRRLLLVDDDMRNIYALAKVLRGKGIDVTLAPDGAKALSQLEAHPDLEIVLMDIMMPVMDGYEAMTEIRKRHQFAKLPIIALTAKAMKDDREKCLAAGASDYLSKPIDVPKLLSMIRAWLPPR</sequence>
<dbReference type="CDD" id="cd06225">
    <property type="entry name" value="HAMP"/>
    <property type="match status" value="1"/>
</dbReference>
<dbReference type="SMART" id="SM00065">
    <property type="entry name" value="GAF"/>
    <property type="match status" value="1"/>
</dbReference>
<evidence type="ECO:0000256" key="1">
    <source>
        <dbReference type="ARBA" id="ARBA00000085"/>
    </source>
</evidence>
<protein>
    <recommendedName>
        <fullName evidence="3">histidine kinase</fullName>
        <ecNumber evidence="3">2.7.13.3</ecNumber>
    </recommendedName>
</protein>
<dbReference type="EC" id="2.7.13.3" evidence="3"/>
<reference evidence="14 15" key="1">
    <citation type="submission" date="2023-07" db="EMBL/GenBank/DDBJ databases">
        <title>Genomic Encyclopedia of Type Strains, Phase IV (KMG-IV): sequencing the most valuable type-strain genomes for metagenomic binning, comparative biology and taxonomic classification.</title>
        <authorList>
            <person name="Goeker M."/>
        </authorList>
    </citation>
    <scope>NUCLEOTIDE SEQUENCE [LARGE SCALE GENOMIC DNA]</scope>
    <source>
        <strain evidence="14 15">DSM 3770</strain>
    </source>
</reference>
<dbReference type="CDD" id="cd17546">
    <property type="entry name" value="REC_hyHK_CKI1_RcsC-like"/>
    <property type="match status" value="1"/>
</dbReference>
<keyword evidence="10" id="KW-0812">Transmembrane</keyword>